<evidence type="ECO:0000313" key="1">
    <source>
        <dbReference type="EMBL" id="MBB5220755.1"/>
    </source>
</evidence>
<keyword evidence="2" id="KW-1185">Reference proteome</keyword>
<organism evidence="1 2">
    <name type="scientific">Amaricoccus macauensis</name>
    <dbReference type="NCBI Taxonomy" id="57001"/>
    <lineage>
        <taxon>Bacteria</taxon>
        <taxon>Pseudomonadati</taxon>
        <taxon>Pseudomonadota</taxon>
        <taxon>Alphaproteobacteria</taxon>
        <taxon>Rhodobacterales</taxon>
        <taxon>Paracoccaceae</taxon>
        <taxon>Amaricoccus</taxon>
    </lineage>
</organism>
<dbReference type="RefSeq" id="WP_246399493.1">
    <property type="nucleotide sequence ID" value="NZ_JACHFM010000001.1"/>
</dbReference>
<evidence type="ECO:0000313" key="2">
    <source>
        <dbReference type="Proteomes" id="UP000549457"/>
    </source>
</evidence>
<protein>
    <submittedName>
        <fullName evidence="1">Uncharacterized protein</fullName>
    </submittedName>
</protein>
<comment type="caution">
    <text evidence="1">The sequence shown here is derived from an EMBL/GenBank/DDBJ whole genome shotgun (WGS) entry which is preliminary data.</text>
</comment>
<reference evidence="1 2" key="1">
    <citation type="submission" date="2020-08" db="EMBL/GenBank/DDBJ databases">
        <title>Genomic Encyclopedia of Type Strains, Phase IV (KMG-IV): sequencing the most valuable type-strain genomes for metagenomic binning, comparative biology and taxonomic classification.</title>
        <authorList>
            <person name="Goeker M."/>
        </authorList>
    </citation>
    <scope>NUCLEOTIDE SEQUENCE [LARGE SCALE GENOMIC DNA]</scope>
    <source>
        <strain evidence="1 2">DSM 101730</strain>
    </source>
</reference>
<dbReference type="Proteomes" id="UP000549457">
    <property type="component" value="Unassembled WGS sequence"/>
</dbReference>
<accession>A0A840SJC4</accession>
<sequence length="54" mass="5687">MRSRAVAIRIGVRLPRALGPQQIEARPVRQTEIKHRGGIVGGRNAAAASATVAT</sequence>
<dbReference type="EMBL" id="JACHFM010000001">
    <property type="protein sequence ID" value="MBB5220755.1"/>
    <property type="molecule type" value="Genomic_DNA"/>
</dbReference>
<name>A0A840SJC4_9RHOB</name>
<proteinExistence type="predicted"/>
<dbReference type="AlphaFoldDB" id="A0A840SJC4"/>
<gene>
    <name evidence="1" type="ORF">HNP73_000676</name>
</gene>